<dbReference type="PANTHER" id="PTHR33116:SF70">
    <property type="entry name" value="NON-LTR RETROELEMENT REVERSE TRANSCRIPTASE-LIKE PROTEIN"/>
    <property type="match status" value="1"/>
</dbReference>
<evidence type="ECO:0000313" key="3">
    <source>
        <dbReference type="EMBL" id="KAE8732459.1"/>
    </source>
</evidence>
<reference evidence="3" key="1">
    <citation type="submission" date="2019-09" db="EMBL/GenBank/DDBJ databases">
        <title>Draft genome information of white flower Hibiscus syriacus.</title>
        <authorList>
            <person name="Kim Y.-M."/>
        </authorList>
    </citation>
    <scope>NUCLEOTIDE SEQUENCE [LARGE SCALE GENOMIC DNA]</scope>
    <source>
        <strain evidence="3">YM2019G1</strain>
    </source>
</reference>
<proteinExistence type="predicted"/>
<name>A0A6A3CZD2_HIBSY</name>
<dbReference type="CDD" id="cd01650">
    <property type="entry name" value="RT_nLTR_like"/>
    <property type="match status" value="1"/>
</dbReference>
<dbReference type="InterPro" id="IPR036691">
    <property type="entry name" value="Endo/exonu/phosph_ase_sf"/>
</dbReference>
<dbReference type="AlphaFoldDB" id="A0A6A3CZD2"/>
<feature type="compositionally biased region" description="Basic and acidic residues" evidence="1">
    <location>
        <begin position="161"/>
        <end position="174"/>
    </location>
</feature>
<comment type="caution">
    <text evidence="3">The sequence shown here is derived from an EMBL/GenBank/DDBJ whole genome shotgun (WGS) entry which is preliminary data.</text>
</comment>
<protein>
    <recommendedName>
        <fullName evidence="2">Reverse transcriptase domain-containing protein</fullName>
    </recommendedName>
</protein>
<accession>A0A6A3CZD2</accession>
<dbReference type="InterPro" id="IPR000477">
    <property type="entry name" value="RT_dom"/>
</dbReference>
<dbReference type="Proteomes" id="UP000436088">
    <property type="component" value="Unassembled WGS sequence"/>
</dbReference>
<sequence length="1092" mass="125000">MKEVTPPAVKGEGKVERNHKRFRPTEEDRVSDEEVPRRSWRDTVISPSILPENTNISMEVEVEDLDEEEEGEGDDIPTIKIPQELKEKLRKPWKKALIIKILGKTVAYKTLVSRVTNLWKLEGHRVTDCLASQNEYPVVRETNRESQNQVQQERQEVRIKEIQQDEKEEGKDRYGPWMLVQRRQRGSKFNSKNQRSKNQEPSRNNRFANLEKHSDEDLDKGKEENNQSRERNNNSNVAGGVTKNMKSSQREDCNNRNKGSNLEGISSKVNDKTSNGKSQTPNSNGKKDDQGKTQVSKFGGEGNQIAELEQIIEKEKSTDKQGHNLMDIENAPNQLDSQNALEMEAEPVEQEQTDINCKELIRDENPSIICLLKTKAKTGVGSVLEKKLKFDTHFEVPAQGLRGGLILVWNTNQHDIIIRGHTDQIIHAEIQENGKRWLLSTVYVQSHSNKKDEFWENIRDCSMNINQPWMVVGDFNDFATIEERVGSNSDCMERILKFRECWNMCNLMDVGYIGSKFTWTRHIHGRVTLQERLDRLLQNADMVDLFPNLRVITLNRVYLDHNPILVNTDLGIPVDKEKRPFRFETAWLTHEDFKTVFSLVWDKKKDSLVNAVEETKKAIIEWKENRFGNIFKRKKTLMKRIKGVKSRGNSLVSESKAGLDVERFIPKLSEDDKTELSRNASMDEVREALFSMKGMKAPGPDGIQPIFYKQNWNTVKDTICDFVNTSLELGMMDVKILKTFLVLIPKKIVADNITQLIGPYQNNFLKGKSTTDNILVVQEVVHSMMNLKGRKGVVIAKIDLQKAYDNVSWEFLERTLQDFNFPDKLIKIIMFCIKSSTIEPLWNGEITEILNPKQGLRQGDPLSPYLFILVMERLSHMILEREEKGLWKSFKCLRGGVKLSHLFFTDDLLLFAEAKADQMNNIRSCLHEFSRAGVEVNLQKSKKFISPNVNSNMARDLSHLCGISLTDDLGTYLGVPIIHKRVNAGTHAPLIDKVMRKLAGWKGRVLSMAGRRTLIEAVSNAIPIHTMQTAILPVVVSKKLDSLSANFLWGGDIVYAHNHLVSWGKVCRSKKMGGLGLRKIRDMNYALMAKNS</sequence>
<dbReference type="Pfam" id="PF00078">
    <property type="entry name" value="RVT_1"/>
    <property type="match status" value="1"/>
</dbReference>
<dbReference type="EMBL" id="VEPZ02000156">
    <property type="protein sequence ID" value="KAE8732459.1"/>
    <property type="molecule type" value="Genomic_DNA"/>
</dbReference>
<dbReference type="Gene3D" id="3.60.10.10">
    <property type="entry name" value="Endonuclease/exonuclease/phosphatase"/>
    <property type="match status" value="1"/>
</dbReference>
<feature type="region of interest" description="Disordered" evidence="1">
    <location>
        <begin position="1"/>
        <end position="38"/>
    </location>
</feature>
<dbReference type="SUPFAM" id="SSF56672">
    <property type="entry name" value="DNA/RNA polymerases"/>
    <property type="match status" value="1"/>
</dbReference>
<evidence type="ECO:0000313" key="4">
    <source>
        <dbReference type="Proteomes" id="UP000436088"/>
    </source>
</evidence>
<keyword evidence="4" id="KW-1185">Reference proteome</keyword>
<dbReference type="PANTHER" id="PTHR33116">
    <property type="entry name" value="REVERSE TRANSCRIPTASE ZINC-BINDING DOMAIN-CONTAINING PROTEIN-RELATED-RELATED"/>
    <property type="match status" value="1"/>
</dbReference>
<organism evidence="3 4">
    <name type="scientific">Hibiscus syriacus</name>
    <name type="common">Rose of Sharon</name>
    <dbReference type="NCBI Taxonomy" id="106335"/>
    <lineage>
        <taxon>Eukaryota</taxon>
        <taxon>Viridiplantae</taxon>
        <taxon>Streptophyta</taxon>
        <taxon>Embryophyta</taxon>
        <taxon>Tracheophyta</taxon>
        <taxon>Spermatophyta</taxon>
        <taxon>Magnoliopsida</taxon>
        <taxon>eudicotyledons</taxon>
        <taxon>Gunneridae</taxon>
        <taxon>Pentapetalae</taxon>
        <taxon>rosids</taxon>
        <taxon>malvids</taxon>
        <taxon>Malvales</taxon>
        <taxon>Malvaceae</taxon>
        <taxon>Malvoideae</taxon>
        <taxon>Hibiscus</taxon>
    </lineage>
</organism>
<feature type="domain" description="Reverse transcriptase" evidence="2">
    <location>
        <begin position="725"/>
        <end position="977"/>
    </location>
</feature>
<gene>
    <name evidence="3" type="ORF">F3Y22_tig00002058pilonHSYRG00012</name>
</gene>
<dbReference type="PROSITE" id="PS50878">
    <property type="entry name" value="RT_POL"/>
    <property type="match status" value="1"/>
</dbReference>
<feature type="compositionally biased region" description="Polar residues" evidence="1">
    <location>
        <begin position="256"/>
        <end position="284"/>
    </location>
</feature>
<feature type="region of interest" description="Disordered" evidence="1">
    <location>
        <begin position="161"/>
        <end position="304"/>
    </location>
</feature>
<dbReference type="InterPro" id="IPR043502">
    <property type="entry name" value="DNA/RNA_pol_sf"/>
</dbReference>
<feature type="compositionally biased region" description="Basic and acidic residues" evidence="1">
    <location>
        <begin position="209"/>
        <end position="232"/>
    </location>
</feature>
<dbReference type="SUPFAM" id="SSF56219">
    <property type="entry name" value="DNase I-like"/>
    <property type="match status" value="1"/>
</dbReference>
<feature type="compositionally biased region" description="Basic and acidic residues" evidence="1">
    <location>
        <begin position="23"/>
        <end position="38"/>
    </location>
</feature>
<evidence type="ECO:0000256" key="1">
    <source>
        <dbReference type="SAM" id="MobiDB-lite"/>
    </source>
</evidence>
<evidence type="ECO:0000259" key="2">
    <source>
        <dbReference type="PROSITE" id="PS50878"/>
    </source>
</evidence>